<keyword evidence="7 19" id="KW-0812">Transmembrane</keyword>
<dbReference type="Proteomes" id="UP000314294">
    <property type="component" value="Unassembled WGS sequence"/>
</dbReference>
<evidence type="ECO:0000256" key="18">
    <source>
        <dbReference type="ARBA" id="ARBA00093466"/>
    </source>
</evidence>
<evidence type="ECO:0000313" key="22">
    <source>
        <dbReference type="Proteomes" id="UP000314294"/>
    </source>
</evidence>
<dbReference type="CDD" id="cd04301">
    <property type="entry name" value="NAT_SF"/>
    <property type="match status" value="1"/>
</dbReference>
<gene>
    <name evidence="21" type="primary">Nat8l</name>
    <name evidence="21" type="ORF">EYF80_054142</name>
</gene>
<dbReference type="InterPro" id="IPR000182">
    <property type="entry name" value="GNAT_dom"/>
</dbReference>
<comment type="similarity">
    <text evidence="18">Belongs to the NAT8 family.</text>
</comment>
<evidence type="ECO:0000256" key="17">
    <source>
        <dbReference type="ARBA" id="ARBA00049272"/>
    </source>
</evidence>
<dbReference type="EC" id="2.3.1.17" evidence="14"/>
<keyword evidence="8" id="KW-0256">Endoplasmic reticulum</keyword>
<evidence type="ECO:0000256" key="14">
    <source>
        <dbReference type="ARBA" id="ARBA00039136"/>
    </source>
</evidence>
<dbReference type="GO" id="GO:0017188">
    <property type="term" value="F:L-aspartate N-acetyltransferase activity"/>
    <property type="evidence" value="ECO:0007669"/>
    <property type="project" value="UniProtKB-EC"/>
</dbReference>
<keyword evidence="12 19" id="KW-0472">Membrane</keyword>
<evidence type="ECO:0000256" key="15">
    <source>
        <dbReference type="ARBA" id="ARBA00041029"/>
    </source>
</evidence>
<evidence type="ECO:0000256" key="13">
    <source>
        <dbReference type="ARBA" id="ARBA00023315"/>
    </source>
</evidence>
<dbReference type="PANTHER" id="PTHR13947:SF11">
    <property type="entry name" value="N-ACETYLASPARTATE SYNTHETASE"/>
    <property type="match status" value="1"/>
</dbReference>
<dbReference type="PROSITE" id="PS51186">
    <property type="entry name" value="GNAT"/>
    <property type="match status" value="1"/>
</dbReference>
<comment type="caution">
    <text evidence="21">The sequence shown here is derived from an EMBL/GenBank/DDBJ whole genome shotgun (WGS) entry which is preliminary data.</text>
</comment>
<dbReference type="PANTHER" id="PTHR13947">
    <property type="entry name" value="GNAT FAMILY N-ACETYLTRANSFERASE"/>
    <property type="match status" value="1"/>
</dbReference>
<evidence type="ECO:0000256" key="11">
    <source>
        <dbReference type="ARBA" id="ARBA00023128"/>
    </source>
</evidence>
<evidence type="ECO:0000256" key="7">
    <source>
        <dbReference type="ARBA" id="ARBA00022692"/>
    </source>
</evidence>
<dbReference type="AlphaFoldDB" id="A0A4Z2F4K1"/>
<reference evidence="21 22" key="1">
    <citation type="submission" date="2019-03" db="EMBL/GenBank/DDBJ databases">
        <title>First draft genome of Liparis tanakae, snailfish: a comprehensive survey of snailfish specific genes.</title>
        <authorList>
            <person name="Kim W."/>
            <person name="Song I."/>
            <person name="Jeong J.-H."/>
            <person name="Kim D."/>
            <person name="Kim S."/>
            <person name="Ryu S."/>
            <person name="Song J.Y."/>
            <person name="Lee S.K."/>
        </authorList>
    </citation>
    <scope>NUCLEOTIDE SEQUENCE [LARGE SCALE GENOMIC DNA]</scope>
    <source>
        <tissue evidence="21">Muscle</tissue>
    </source>
</reference>
<dbReference type="OrthoDB" id="41532at2759"/>
<evidence type="ECO:0000256" key="6">
    <source>
        <dbReference type="ARBA" id="ARBA00022679"/>
    </source>
</evidence>
<name>A0A4Z2F4K1_9TELE</name>
<proteinExistence type="inferred from homology"/>
<accession>A0A4Z2F4K1</accession>
<evidence type="ECO:0000259" key="20">
    <source>
        <dbReference type="PROSITE" id="PS51186"/>
    </source>
</evidence>
<evidence type="ECO:0000256" key="2">
    <source>
        <dbReference type="ARBA" id="ARBA00004304"/>
    </source>
</evidence>
<dbReference type="GO" id="GO:0005789">
    <property type="term" value="C:endoplasmic reticulum membrane"/>
    <property type="evidence" value="ECO:0007669"/>
    <property type="project" value="UniProtKB-SubCell"/>
</dbReference>
<evidence type="ECO:0000313" key="21">
    <source>
        <dbReference type="EMBL" id="TNN35691.1"/>
    </source>
</evidence>
<keyword evidence="22" id="KW-1185">Reference proteome</keyword>
<dbReference type="EMBL" id="SRLO01001724">
    <property type="protein sequence ID" value="TNN35691.1"/>
    <property type="molecule type" value="Genomic_DNA"/>
</dbReference>
<dbReference type="GO" id="GO:0031966">
    <property type="term" value="C:mitochondrial membrane"/>
    <property type="evidence" value="ECO:0007669"/>
    <property type="project" value="UniProtKB-SubCell"/>
</dbReference>
<protein>
    <recommendedName>
        <fullName evidence="15">N-acetylaspartate synthetase</fullName>
        <ecNumber evidence="14">2.3.1.17</ecNumber>
    </recommendedName>
    <alternativeName>
        <fullName evidence="16">N-acetyltransferase 8-like protein</fullName>
    </alternativeName>
</protein>
<feature type="transmembrane region" description="Helical" evidence="19">
    <location>
        <begin position="77"/>
        <end position="106"/>
    </location>
</feature>
<evidence type="ECO:0000256" key="1">
    <source>
        <dbReference type="ARBA" id="ARBA00004111"/>
    </source>
</evidence>
<dbReference type="InterPro" id="IPR050769">
    <property type="entry name" value="NAT_camello-type"/>
</dbReference>
<dbReference type="Pfam" id="PF00583">
    <property type="entry name" value="Acetyltransf_1"/>
    <property type="match status" value="1"/>
</dbReference>
<evidence type="ECO:0000256" key="19">
    <source>
        <dbReference type="SAM" id="Phobius"/>
    </source>
</evidence>
<sequence length="267" mass="30882">MFSPAKEIQFDMEEKMQRKDVRNDFKRPTIRHGVITIKVREFESADTREVQQIVHDGMMEMIVDTAFRGLRHHPESLLLYAAMTAACVAITTSWWVIGLFLASLLFGRYFYSRRVIHRNLEHAMTDMENIQEFYMKPPDRCLWVAVLEDRVVGVVAAVGQQEPGGAVQLQRMSVDRRYRRLGIGTLLGRQVVEFAVTRGYSSLTLGTTAYVARTHLLYQGLGFRHVGSTNGHATPGARRDVLEWMFYRVRHHHYKLNCTKQYKIADM</sequence>
<comment type="catalytic activity">
    <reaction evidence="17">
        <text>L-aspartate + acetyl-CoA = N-acetyl-L-aspartate + CoA + H(+)</text>
        <dbReference type="Rhea" id="RHEA:14165"/>
        <dbReference type="ChEBI" id="CHEBI:15378"/>
        <dbReference type="ChEBI" id="CHEBI:16953"/>
        <dbReference type="ChEBI" id="CHEBI:29991"/>
        <dbReference type="ChEBI" id="CHEBI:57287"/>
        <dbReference type="ChEBI" id="CHEBI:57288"/>
        <dbReference type="EC" id="2.3.1.17"/>
    </reaction>
    <physiologicalReaction direction="left-to-right" evidence="17">
        <dbReference type="Rhea" id="RHEA:14166"/>
    </physiologicalReaction>
</comment>
<evidence type="ECO:0000256" key="4">
    <source>
        <dbReference type="ARBA" id="ARBA00004496"/>
    </source>
</evidence>
<evidence type="ECO:0000256" key="3">
    <source>
        <dbReference type="ARBA" id="ARBA00004389"/>
    </source>
</evidence>
<comment type="subcellular location">
    <subcellularLocation>
        <location evidence="4">Cytoplasm</location>
    </subcellularLocation>
    <subcellularLocation>
        <location evidence="3">Endoplasmic reticulum membrane</location>
        <topology evidence="3">Single-pass membrane protein</topology>
    </subcellularLocation>
    <subcellularLocation>
        <location evidence="1">Microsome membrane</location>
        <topology evidence="1">Single-pass membrane protein</topology>
    </subcellularLocation>
    <subcellularLocation>
        <location evidence="2">Mitochondrion membrane</location>
        <topology evidence="2">Single-pass membrane protein</topology>
    </subcellularLocation>
</comment>
<dbReference type="SUPFAM" id="SSF55729">
    <property type="entry name" value="Acyl-CoA N-acyltransferases (Nat)"/>
    <property type="match status" value="1"/>
</dbReference>
<evidence type="ECO:0000256" key="5">
    <source>
        <dbReference type="ARBA" id="ARBA00022490"/>
    </source>
</evidence>
<organism evidence="21 22">
    <name type="scientific">Liparis tanakae</name>
    <name type="common">Tanaka's snailfish</name>
    <dbReference type="NCBI Taxonomy" id="230148"/>
    <lineage>
        <taxon>Eukaryota</taxon>
        <taxon>Metazoa</taxon>
        <taxon>Chordata</taxon>
        <taxon>Craniata</taxon>
        <taxon>Vertebrata</taxon>
        <taxon>Euteleostomi</taxon>
        <taxon>Actinopterygii</taxon>
        <taxon>Neopterygii</taxon>
        <taxon>Teleostei</taxon>
        <taxon>Neoteleostei</taxon>
        <taxon>Acanthomorphata</taxon>
        <taxon>Eupercaria</taxon>
        <taxon>Perciformes</taxon>
        <taxon>Cottioidei</taxon>
        <taxon>Cottales</taxon>
        <taxon>Liparidae</taxon>
        <taxon>Liparis</taxon>
    </lineage>
</organism>
<evidence type="ECO:0000256" key="10">
    <source>
        <dbReference type="ARBA" id="ARBA00022989"/>
    </source>
</evidence>
<evidence type="ECO:0000256" key="8">
    <source>
        <dbReference type="ARBA" id="ARBA00022824"/>
    </source>
</evidence>
<dbReference type="InterPro" id="IPR016181">
    <property type="entry name" value="Acyl_CoA_acyltransferase"/>
</dbReference>
<keyword evidence="13" id="KW-0012">Acyltransferase</keyword>
<keyword evidence="10 19" id="KW-1133">Transmembrane helix</keyword>
<keyword evidence="9" id="KW-0492">Microsome</keyword>
<keyword evidence="11" id="KW-0496">Mitochondrion</keyword>
<evidence type="ECO:0000256" key="12">
    <source>
        <dbReference type="ARBA" id="ARBA00023136"/>
    </source>
</evidence>
<dbReference type="Gene3D" id="3.40.630.30">
    <property type="match status" value="1"/>
</dbReference>
<keyword evidence="5" id="KW-0963">Cytoplasm</keyword>
<keyword evidence="6" id="KW-0808">Transferase</keyword>
<evidence type="ECO:0000256" key="16">
    <source>
        <dbReference type="ARBA" id="ARBA00043248"/>
    </source>
</evidence>
<evidence type="ECO:0000256" key="9">
    <source>
        <dbReference type="ARBA" id="ARBA00022848"/>
    </source>
</evidence>
<feature type="domain" description="N-acetyltransferase" evidence="20">
    <location>
        <begin position="104"/>
        <end position="248"/>
    </location>
</feature>